<evidence type="ECO:0000313" key="5">
    <source>
        <dbReference type="Proteomes" id="UP000007648"/>
    </source>
</evidence>
<dbReference type="AlphaFoldDB" id="A0A7N4NK73"/>
<dbReference type="SMART" id="SM00369">
    <property type="entry name" value="LRR_TYP"/>
    <property type="match status" value="3"/>
</dbReference>
<organism evidence="4 5">
    <name type="scientific">Sarcophilus harrisii</name>
    <name type="common">Tasmanian devil</name>
    <name type="synonym">Sarcophilus laniarius</name>
    <dbReference type="NCBI Taxonomy" id="9305"/>
    <lineage>
        <taxon>Eukaryota</taxon>
        <taxon>Metazoa</taxon>
        <taxon>Chordata</taxon>
        <taxon>Craniata</taxon>
        <taxon>Vertebrata</taxon>
        <taxon>Euteleostomi</taxon>
        <taxon>Mammalia</taxon>
        <taxon>Metatheria</taxon>
        <taxon>Dasyuromorphia</taxon>
        <taxon>Dasyuridae</taxon>
        <taxon>Sarcophilus</taxon>
    </lineage>
</organism>
<dbReference type="GeneID" id="116422018"/>
<dbReference type="InterPro" id="IPR032675">
    <property type="entry name" value="LRR_dom_sf"/>
</dbReference>
<evidence type="ECO:0000256" key="1">
    <source>
        <dbReference type="ARBA" id="ARBA00022614"/>
    </source>
</evidence>
<protein>
    <submittedName>
        <fullName evidence="4">Leucine rich repeat containing 27</fullName>
    </submittedName>
</protein>
<dbReference type="SUPFAM" id="SSF52058">
    <property type="entry name" value="L domain-like"/>
    <property type="match status" value="1"/>
</dbReference>
<dbReference type="RefSeq" id="XP_031812928.1">
    <property type="nucleotide sequence ID" value="XM_031957068.1"/>
</dbReference>
<dbReference type="InParanoid" id="A0A7N4NK73"/>
<evidence type="ECO:0000313" key="4">
    <source>
        <dbReference type="Ensembl" id="ENSSHAP00000024315.1"/>
    </source>
</evidence>
<dbReference type="Gene3D" id="3.80.10.10">
    <property type="entry name" value="Ribonuclease Inhibitor"/>
    <property type="match status" value="1"/>
</dbReference>
<dbReference type="Pfam" id="PF13855">
    <property type="entry name" value="LRR_8"/>
    <property type="match status" value="1"/>
</dbReference>
<dbReference type="FunCoup" id="A0A7N4NK73">
    <property type="interactions" value="92"/>
</dbReference>
<keyword evidence="1" id="KW-0433">Leucine-rich repeat</keyword>
<reference evidence="4 5" key="1">
    <citation type="journal article" date="2011" name="Proc. Natl. Acad. Sci. U.S.A.">
        <title>Genetic diversity and population structure of the endangered marsupial Sarcophilus harrisii (Tasmanian devil).</title>
        <authorList>
            <person name="Miller W."/>
            <person name="Hayes V.M."/>
            <person name="Ratan A."/>
            <person name="Petersen D.C."/>
            <person name="Wittekindt N.E."/>
            <person name="Miller J."/>
            <person name="Walenz B."/>
            <person name="Knight J."/>
            <person name="Qi J."/>
            <person name="Zhao F."/>
            <person name="Wang Q."/>
            <person name="Bedoya-Reina O.C."/>
            <person name="Katiyar N."/>
            <person name="Tomsho L.P."/>
            <person name="Kasson L.M."/>
            <person name="Hardie R.A."/>
            <person name="Woodbridge P."/>
            <person name="Tindall E.A."/>
            <person name="Bertelsen M.F."/>
            <person name="Dixon D."/>
            <person name="Pyecroft S."/>
            <person name="Helgen K.M."/>
            <person name="Lesk A.M."/>
            <person name="Pringle T.H."/>
            <person name="Patterson N."/>
            <person name="Zhang Y."/>
            <person name="Kreiss A."/>
            <person name="Woods G.M."/>
            <person name="Jones M.E."/>
            <person name="Schuster S.C."/>
        </authorList>
    </citation>
    <scope>NUCLEOTIDE SEQUENCE [LARGE SCALE GENOMIC DNA]</scope>
</reference>
<proteinExistence type="predicted"/>
<dbReference type="PANTHER" id="PTHR48051:SF35">
    <property type="entry name" value="LEUCINE-RICH REPEAT-CONTAINING PROTEIN 27"/>
    <property type="match status" value="1"/>
</dbReference>
<dbReference type="RefSeq" id="XP_031812929.1">
    <property type="nucleotide sequence ID" value="XM_031957069.1"/>
</dbReference>
<dbReference type="Ensembl" id="ENSSHAT00000042402.1">
    <property type="protein sequence ID" value="ENSSHAP00000024315.1"/>
    <property type="gene ID" value="ENSSHAG00000009640.2"/>
</dbReference>
<evidence type="ECO:0000256" key="3">
    <source>
        <dbReference type="SAM" id="MobiDB-lite"/>
    </source>
</evidence>
<gene>
    <name evidence="4" type="primary">LRRC27</name>
</gene>
<reference evidence="4" key="2">
    <citation type="submission" date="2025-08" db="UniProtKB">
        <authorList>
            <consortium name="Ensembl"/>
        </authorList>
    </citation>
    <scope>IDENTIFICATION</scope>
</reference>
<dbReference type="Proteomes" id="UP000007648">
    <property type="component" value="Unassembled WGS sequence"/>
</dbReference>
<evidence type="ECO:0000256" key="2">
    <source>
        <dbReference type="ARBA" id="ARBA00022737"/>
    </source>
</evidence>
<reference evidence="4" key="3">
    <citation type="submission" date="2025-09" db="UniProtKB">
        <authorList>
            <consortium name="Ensembl"/>
        </authorList>
    </citation>
    <scope>IDENTIFICATION</scope>
</reference>
<dbReference type="PROSITE" id="PS51450">
    <property type="entry name" value="LRR"/>
    <property type="match status" value="1"/>
</dbReference>
<keyword evidence="2" id="KW-0677">Repeat</keyword>
<dbReference type="GeneTree" id="ENSGT00390000007203"/>
<dbReference type="PANTHER" id="PTHR48051">
    <property type="match status" value="1"/>
</dbReference>
<accession>A0A7N4NK73</accession>
<dbReference type="InterPro" id="IPR001611">
    <property type="entry name" value="Leu-rich_rpt"/>
</dbReference>
<dbReference type="GO" id="GO:0005737">
    <property type="term" value="C:cytoplasm"/>
    <property type="evidence" value="ECO:0007669"/>
    <property type="project" value="TreeGrafter"/>
</dbReference>
<dbReference type="InterPro" id="IPR050216">
    <property type="entry name" value="LRR_domain-containing"/>
</dbReference>
<name>A0A7N4NK73_SARHA</name>
<feature type="region of interest" description="Disordered" evidence="3">
    <location>
        <begin position="175"/>
        <end position="201"/>
    </location>
</feature>
<dbReference type="OrthoDB" id="2021138at2759"/>
<keyword evidence="5" id="KW-1185">Reference proteome</keyword>
<dbReference type="CTD" id="80313"/>
<sequence>MESPSVRTNNLSVSVPKDVHSIIEGIVSSFSPTLDLSKRGLEHLSEEIFKISHLKQLHLQRNELSIIPKDFFQLLPNLVWLDLRHNKIKAIPSGIGSHKNLKTLLMEKNPIKALPVELGNLMSLKALNLRSCPLEFPPPHVIHKGLPAILAFLRTWALEHPVSLLQQEAAPMQRANSLKELSRARSEAEPPASAGEDAQGKDCHFPLVERLNLAEVMESSPDLSEDVSSEEGMKQFWQLRQEIVANEKADILSSQLLPAQLPLEVQSRAKEHLHKPKYSFRPPLKKPYNSKKKTPPFKSIFPEIPSYETQIQIKKDEEKHLAALKELKEKQALIEQRKSSRSSAVTLPTPLHCVTPRGDIPASSPRAPLLYLFGELPEGLPAPWDLVFLSGGALDPALMTDRNRRREAPAPHVCRLRQPLSPSWARRTSAGPSISWSWDLGF</sequence>
<dbReference type="KEGG" id="shr:116422018"/>
<dbReference type="InterPro" id="IPR003591">
    <property type="entry name" value="Leu-rich_rpt_typical-subtyp"/>
</dbReference>